<name>A0A2X0P9U4_9BASI</name>
<protein>
    <submittedName>
        <fullName evidence="1">BQ5605_C039g11799 protein</fullName>
    </submittedName>
</protein>
<accession>A0A2X0P9U4</accession>
<proteinExistence type="predicted"/>
<reference evidence="1 2" key="1">
    <citation type="submission" date="2016-11" db="EMBL/GenBank/DDBJ databases">
        <authorList>
            <person name="Jaros S."/>
            <person name="Januszkiewicz K."/>
            <person name="Wedrychowicz H."/>
        </authorList>
    </citation>
    <scope>NUCLEOTIDE SEQUENCE [LARGE SCALE GENOMIC DNA]</scope>
</reference>
<dbReference type="EMBL" id="FQNC01000060">
    <property type="protein sequence ID" value="SGY90321.1"/>
    <property type="molecule type" value="Genomic_DNA"/>
</dbReference>
<gene>
    <name evidence="1" type="primary">BQ5605_C039g11799</name>
    <name evidence="1" type="ORF">BQ5605_C039G11799</name>
</gene>
<dbReference type="AlphaFoldDB" id="A0A2X0P9U4"/>
<keyword evidence="2" id="KW-1185">Reference proteome</keyword>
<dbReference type="Proteomes" id="UP000249464">
    <property type="component" value="Unassembled WGS sequence"/>
</dbReference>
<organism evidence="1 2">
    <name type="scientific">Microbotryum silenes-dioicae</name>
    <dbReference type="NCBI Taxonomy" id="796604"/>
    <lineage>
        <taxon>Eukaryota</taxon>
        <taxon>Fungi</taxon>
        <taxon>Dikarya</taxon>
        <taxon>Basidiomycota</taxon>
        <taxon>Pucciniomycotina</taxon>
        <taxon>Microbotryomycetes</taxon>
        <taxon>Microbotryales</taxon>
        <taxon>Microbotryaceae</taxon>
        <taxon>Microbotryum</taxon>
    </lineage>
</organism>
<evidence type="ECO:0000313" key="1">
    <source>
        <dbReference type="EMBL" id="SGY90321.1"/>
    </source>
</evidence>
<evidence type="ECO:0000313" key="2">
    <source>
        <dbReference type="Proteomes" id="UP000249464"/>
    </source>
</evidence>
<sequence>MSRHGGKQVNVVKNDQARTASALVRLEGAVRSLQRQDG</sequence>